<dbReference type="EMBL" id="FOIB01000004">
    <property type="protein sequence ID" value="SET96717.1"/>
    <property type="molecule type" value="Genomic_DNA"/>
</dbReference>
<comment type="similarity">
    <text evidence="1">Belongs to the AHA1 family.</text>
</comment>
<gene>
    <name evidence="3" type="ORF">MFU01_23040</name>
    <name evidence="4" type="ORF">SAMN05443572_104110</name>
</gene>
<dbReference type="InterPro" id="IPR023393">
    <property type="entry name" value="START-like_dom_sf"/>
</dbReference>
<dbReference type="Proteomes" id="UP000321514">
    <property type="component" value="Unassembled WGS sequence"/>
</dbReference>
<proteinExistence type="inferred from homology"/>
<dbReference type="AlphaFoldDB" id="A0A511T093"/>
<dbReference type="CDD" id="cd07814">
    <property type="entry name" value="SRPBCC_CalC_Aha1-like"/>
    <property type="match status" value="1"/>
</dbReference>
<dbReference type="Gene3D" id="3.30.530.20">
    <property type="match status" value="1"/>
</dbReference>
<sequence>MNPSKTVQVQLTRFFAVSAERVFDAWLSPETLGRWMWGPSVRDEEVLHLRLDARVGGGFSFLVRRKGQDIDHIGTYLEIARPQRLVFTWAIREETMSEENISRVTLDFRPKDSGCELTLTHVMSDTWAEYADRTQAGWATMLTTLARELSAEAPRHG</sequence>
<dbReference type="STRING" id="1334629.MFUL124B02_37015"/>
<evidence type="ECO:0000313" key="6">
    <source>
        <dbReference type="Proteomes" id="UP000321514"/>
    </source>
</evidence>
<evidence type="ECO:0000313" key="3">
    <source>
        <dbReference type="EMBL" id="GEN07267.1"/>
    </source>
</evidence>
<keyword evidence="5" id="KW-1185">Reference proteome</keyword>
<accession>A0A511T093</accession>
<organism evidence="3 6">
    <name type="scientific">Myxococcus fulvus</name>
    <dbReference type="NCBI Taxonomy" id="33"/>
    <lineage>
        <taxon>Bacteria</taxon>
        <taxon>Pseudomonadati</taxon>
        <taxon>Myxococcota</taxon>
        <taxon>Myxococcia</taxon>
        <taxon>Myxococcales</taxon>
        <taxon>Cystobacterineae</taxon>
        <taxon>Myxococcaceae</taxon>
        <taxon>Myxococcus</taxon>
    </lineage>
</organism>
<dbReference type="OrthoDB" id="9805228at2"/>
<evidence type="ECO:0000313" key="4">
    <source>
        <dbReference type="EMBL" id="SET96717.1"/>
    </source>
</evidence>
<dbReference type="Proteomes" id="UP000183760">
    <property type="component" value="Unassembled WGS sequence"/>
</dbReference>
<evidence type="ECO:0000256" key="1">
    <source>
        <dbReference type="ARBA" id="ARBA00006817"/>
    </source>
</evidence>
<reference evidence="3 6" key="2">
    <citation type="submission" date="2019-07" db="EMBL/GenBank/DDBJ databases">
        <title>Whole genome shotgun sequence of Myxococcus fulvus NBRC 100333.</title>
        <authorList>
            <person name="Hosoyama A."/>
            <person name="Uohara A."/>
            <person name="Ohji S."/>
            <person name="Ichikawa N."/>
        </authorList>
    </citation>
    <scope>NUCLEOTIDE SEQUENCE [LARGE SCALE GENOMIC DNA]</scope>
    <source>
        <strain evidence="3 6">NBRC 100333</strain>
    </source>
</reference>
<dbReference type="SUPFAM" id="SSF55961">
    <property type="entry name" value="Bet v1-like"/>
    <property type="match status" value="1"/>
</dbReference>
<feature type="domain" description="Activator of Hsp90 ATPase homologue 1/2-like C-terminal" evidence="2">
    <location>
        <begin position="17"/>
        <end position="149"/>
    </location>
</feature>
<dbReference type="Pfam" id="PF08327">
    <property type="entry name" value="AHSA1"/>
    <property type="match status" value="1"/>
</dbReference>
<protein>
    <submittedName>
        <fullName evidence="3">Activator of HSP90 ATPase</fullName>
    </submittedName>
    <submittedName>
        <fullName evidence="4">Uncharacterized conserved protein YndB, AHSA1/START domain</fullName>
    </submittedName>
</protein>
<comment type="caution">
    <text evidence="3">The sequence shown here is derived from an EMBL/GenBank/DDBJ whole genome shotgun (WGS) entry which is preliminary data.</text>
</comment>
<name>A0A511T093_MYXFU</name>
<evidence type="ECO:0000259" key="2">
    <source>
        <dbReference type="Pfam" id="PF08327"/>
    </source>
</evidence>
<dbReference type="EMBL" id="BJXR01000023">
    <property type="protein sequence ID" value="GEN07267.1"/>
    <property type="molecule type" value="Genomic_DNA"/>
</dbReference>
<reference evidence="4 5" key="1">
    <citation type="submission" date="2016-10" db="EMBL/GenBank/DDBJ databases">
        <authorList>
            <person name="Varghese N."/>
            <person name="Submissions S."/>
        </authorList>
    </citation>
    <scope>NUCLEOTIDE SEQUENCE [LARGE SCALE GENOMIC DNA]</scope>
    <source>
        <strain evidence="4 5">DSM 16525</strain>
    </source>
</reference>
<dbReference type="RefSeq" id="WP_046716224.1">
    <property type="nucleotide sequence ID" value="NZ_BJXR01000023.1"/>
</dbReference>
<evidence type="ECO:0000313" key="5">
    <source>
        <dbReference type="Proteomes" id="UP000183760"/>
    </source>
</evidence>
<dbReference type="InterPro" id="IPR013538">
    <property type="entry name" value="ASHA1/2-like_C"/>
</dbReference>